<dbReference type="InterPro" id="IPR013785">
    <property type="entry name" value="Aldolase_TIM"/>
</dbReference>
<sequence>MTFPSCGNTPLGLYPLVDQSNKLETLYSLGVTTAQLRIKDLKEKQLENEIIQAIQISKKYNARLFINDYWELAIKHKAYGIHLGQEDLVQTDLVAIHSAGIRLGISTHTTKEIEMALEIEPSYLAIGPIFETTSKVVNYETVGIKELTKWSANVDYPIVAIGGINLNNIQEIINIPSVNGIAMISELLETNKISETKTKTILNLLL</sequence>
<dbReference type="InterPro" id="IPR034291">
    <property type="entry name" value="TMP_synthase"/>
</dbReference>
<proteinExistence type="inferred from homology"/>
<dbReference type="EMBL" id="CACVAR010000070">
    <property type="protein sequence ID" value="CAA6800380.1"/>
    <property type="molecule type" value="Genomic_DNA"/>
</dbReference>
<dbReference type="CDD" id="cd00564">
    <property type="entry name" value="TMP_TenI"/>
    <property type="match status" value="1"/>
</dbReference>
<dbReference type="EC" id="2.5.1.3" evidence="10"/>
<dbReference type="GO" id="GO:0009229">
    <property type="term" value="P:thiamine diphosphate biosynthetic process"/>
    <property type="evidence" value="ECO:0007669"/>
    <property type="project" value="UniProtKB-UniPathway"/>
</dbReference>
<dbReference type="PANTHER" id="PTHR20857:SF15">
    <property type="entry name" value="THIAMINE-PHOSPHATE SYNTHASE"/>
    <property type="match status" value="1"/>
</dbReference>
<keyword evidence="3 10" id="KW-0808">Transferase</keyword>
<comment type="cofactor">
    <cofactor evidence="1">
        <name>Mg(2+)</name>
        <dbReference type="ChEBI" id="CHEBI:18420"/>
    </cofactor>
</comment>
<dbReference type="GO" id="GO:0046872">
    <property type="term" value="F:metal ion binding"/>
    <property type="evidence" value="ECO:0007669"/>
    <property type="project" value="UniProtKB-KW"/>
</dbReference>
<keyword evidence="5" id="KW-0460">Magnesium</keyword>
<dbReference type="GO" id="GO:0004789">
    <property type="term" value="F:thiamine-phosphate diphosphorylase activity"/>
    <property type="evidence" value="ECO:0007669"/>
    <property type="project" value="UniProtKB-EC"/>
</dbReference>
<evidence type="ECO:0000256" key="2">
    <source>
        <dbReference type="ARBA" id="ARBA00005165"/>
    </source>
</evidence>
<comment type="pathway">
    <text evidence="2 11">Cofactor biosynthesis; thiamine diphosphate biosynthesis; thiamine phosphate from 4-amino-2-methyl-5-diphosphomethylpyrimidine and 4-methyl-5-(2-phosphoethyl)-thiazole: step 1/1.</text>
</comment>
<evidence type="ECO:0000256" key="5">
    <source>
        <dbReference type="ARBA" id="ARBA00022842"/>
    </source>
</evidence>
<name>A0A6S6RUL3_9BACT</name>
<dbReference type="UniPathway" id="UPA00060">
    <property type="reaction ID" value="UER00141"/>
</dbReference>
<evidence type="ECO:0000256" key="9">
    <source>
        <dbReference type="ARBA" id="ARBA00047883"/>
    </source>
</evidence>
<evidence type="ECO:0000256" key="3">
    <source>
        <dbReference type="ARBA" id="ARBA00022679"/>
    </source>
</evidence>
<dbReference type="GO" id="GO:0009228">
    <property type="term" value="P:thiamine biosynthetic process"/>
    <property type="evidence" value="ECO:0007669"/>
    <property type="project" value="UniProtKB-KW"/>
</dbReference>
<gene>
    <name evidence="13" type="ORF">HELGO_WM32275</name>
</gene>
<reference evidence="13" key="1">
    <citation type="submission" date="2020-01" db="EMBL/GenBank/DDBJ databases">
        <authorList>
            <person name="Meier V. D."/>
            <person name="Meier V D."/>
        </authorList>
    </citation>
    <scope>NUCLEOTIDE SEQUENCE</scope>
    <source>
        <strain evidence="13">HLG_WM_MAG_03</strain>
    </source>
</reference>
<dbReference type="AlphaFoldDB" id="A0A6S6RUL3"/>
<dbReference type="SUPFAM" id="SSF51391">
    <property type="entry name" value="Thiamin phosphate synthase"/>
    <property type="match status" value="1"/>
</dbReference>
<evidence type="ECO:0000256" key="7">
    <source>
        <dbReference type="ARBA" id="ARBA00047334"/>
    </source>
</evidence>
<evidence type="ECO:0000256" key="10">
    <source>
        <dbReference type="RuleBase" id="RU003826"/>
    </source>
</evidence>
<comment type="catalytic activity">
    <reaction evidence="9 10">
        <text>2-[(2R,5Z)-2-carboxy-4-methylthiazol-5(2H)-ylidene]ethyl phosphate + 4-amino-2-methyl-5-(diphosphooxymethyl)pyrimidine + 2 H(+) = thiamine phosphate + CO2 + diphosphate</text>
        <dbReference type="Rhea" id="RHEA:47844"/>
        <dbReference type="ChEBI" id="CHEBI:15378"/>
        <dbReference type="ChEBI" id="CHEBI:16526"/>
        <dbReference type="ChEBI" id="CHEBI:33019"/>
        <dbReference type="ChEBI" id="CHEBI:37575"/>
        <dbReference type="ChEBI" id="CHEBI:57841"/>
        <dbReference type="ChEBI" id="CHEBI:62899"/>
        <dbReference type="EC" id="2.5.1.3"/>
    </reaction>
</comment>
<keyword evidence="4" id="KW-0479">Metal-binding</keyword>
<evidence type="ECO:0000256" key="11">
    <source>
        <dbReference type="RuleBase" id="RU004253"/>
    </source>
</evidence>
<dbReference type="NCBIfam" id="TIGR00693">
    <property type="entry name" value="thiE"/>
    <property type="match status" value="1"/>
</dbReference>
<feature type="domain" description="Thiamine phosphate synthase/TenI" evidence="12">
    <location>
        <begin position="21"/>
        <end position="186"/>
    </location>
</feature>
<evidence type="ECO:0000256" key="1">
    <source>
        <dbReference type="ARBA" id="ARBA00001946"/>
    </source>
</evidence>
<dbReference type="GO" id="GO:0005737">
    <property type="term" value="C:cytoplasm"/>
    <property type="evidence" value="ECO:0007669"/>
    <property type="project" value="TreeGrafter"/>
</dbReference>
<comment type="catalytic activity">
    <reaction evidence="8 10">
        <text>2-(2-carboxy-4-methylthiazol-5-yl)ethyl phosphate + 4-amino-2-methyl-5-(diphosphooxymethyl)pyrimidine + 2 H(+) = thiamine phosphate + CO2 + diphosphate</text>
        <dbReference type="Rhea" id="RHEA:47848"/>
        <dbReference type="ChEBI" id="CHEBI:15378"/>
        <dbReference type="ChEBI" id="CHEBI:16526"/>
        <dbReference type="ChEBI" id="CHEBI:33019"/>
        <dbReference type="ChEBI" id="CHEBI:37575"/>
        <dbReference type="ChEBI" id="CHEBI:57841"/>
        <dbReference type="ChEBI" id="CHEBI:62890"/>
        <dbReference type="EC" id="2.5.1.3"/>
    </reaction>
</comment>
<protein>
    <recommendedName>
        <fullName evidence="10">Thiamine-phosphate synthase</fullName>
        <ecNumber evidence="10">2.5.1.3</ecNumber>
    </recommendedName>
    <alternativeName>
        <fullName evidence="10">Thiamine-phosphate pyrophosphorylase</fullName>
    </alternativeName>
</protein>
<evidence type="ECO:0000256" key="8">
    <source>
        <dbReference type="ARBA" id="ARBA00047851"/>
    </source>
</evidence>
<evidence type="ECO:0000256" key="4">
    <source>
        <dbReference type="ARBA" id="ARBA00022723"/>
    </source>
</evidence>
<keyword evidence="6 10" id="KW-0784">Thiamine biosynthesis</keyword>
<dbReference type="PANTHER" id="PTHR20857">
    <property type="entry name" value="THIAMINE-PHOSPHATE PYROPHOSPHORYLASE"/>
    <property type="match status" value="1"/>
</dbReference>
<dbReference type="InterPro" id="IPR036206">
    <property type="entry name" value="ThiamineP_synth_sf"/>
</dbReference>
<accession>A0A6S6RUL3</accession>
<evidence type="ECO:0000259" key="12">
    <source>
        <dbReference type="Pfam" id="PF02581"/>
    </source>
</evidence>
<dbReference type="InterPro" id="IPR022998">
    <property type="entry name" value="ThiamineP_synth_TenI"/>
</dbReference>
<dbReference type="Gene3D" id="3.20.20.70">
    <property type="entry name" value="Aldolase class I"/>
    <property type="match status" value="1"/>
</dbReference>
<evidence type="ECO:0000313" key="13">
    <source>
        <dbReference type="EMBL" id="CAA6800380.1"/>
    </source>
</evidence>
<comment type="catalytic activity">
    <reaction evidence="7 10">
        <text>4-methyl-5-(2-phosphooxyethyl)-thiazole + 4-amino-2-methyl-5-(diphosphooxymethyl)pyrimidine + H(+) = thiamine phosphate + diphosphate</text>
        <dbReference type="Rhea" id="RHEA:22328"/>
        <dbReference type="ChEBI" id="CHEBI:15378"/>
        <dbReference type="ChEBI" id="CHEBI:33019"/>
        <dbReference type="ChEBI" id="CHEBI:37575"/>
        <dbReference type="ChEBI" id="CHEBI:57841"/>
        <dbReference type="ChEBI" id="CHEBI:58296"/>
        <dbReference type="EC" id="2.5.1.3"/>
    </reaction>
</comment>
<organism evidence="13">
    <name type="scientific">uncultured Sulfurovum sp</name>
    <dbReference type="NCBI Taxonomy" id="269237"/>
    <lineage>
        <taxon>Bacteria</taxon>
        <taxon>Pseudomonadati</taxon>
        <taxon>Campylobacterota</taxon>
        <taxon>Epsilonproteobacteria</taxon>
        <taxon>Campylobacterales</taxon>
        <taxon>Sulfurovaceae</taxon>
        <taxon>Sulfurovum</taxon>
        <taxon>environmental samples</taxon>
    </lineage>
</organism>
<evidence type="ECO:0000256" key="6">
    <source>
        <dbReference type="ARBA" id="ARBA00022977"/>
    </source>
</evidence>
<dbReference type="Pfam" id="PF02581">
    <property type="entry name" value="TMP-TENI"/>
    <property type="match status" value="1"/>
</dbReference>
<comment type="similarity">
    <text evidence="10">Belongs to the thiamine-phosphate synthase family.</text>
</comment>